<dbReference type="Pfam" id="PF09084">
    <property type="entry name" value="NMT1"/>
    <property type="match status" value="1"/>
</dbReference>
<evidence type="ECO:0000259" key="5">
    <source>
        <dbReference type="SMART" id="SM00062"/>
    </source>
</evidence>
<dbReference type="InterPro" id="IPR001638">
    <property type="entry name" value="Solute-binding_3/MltF_N"/>
</dbReference>
<organism evidence="6 7">
    <name type="scientific">Pseudomonas poae</name>
    <dbReference type="NCBI Taxonomy" id="200451"/>
    <lineage>
        <taxon>Bacteria</taxon>
        <taxon>Pseudomonadati</taxon>
        <taxon>Pseudomonadota</taxon>
        <taxon>Gammaproteobacteria</taxon>
        <taxon>Pseudomonadales</taxon>
        <taxon>Pseudomonadaceae</taxon>
        <taxon>Pseudomonas</taxon>
    </lineage>
</organism>
<keyword evidence="3 4" id="KW-0732">Signal</keyword>
<evidence type="ECO:0000256" key="3">
    <source>
        <dbReference type="ARBA" id="ARBA00022729"/>
    </source>
</evidence>
<comment type="subcellular location">
    <subcellularLocation>
        <location evidence="1">Periplasm</location>
    </subcellularLocation>
</comment>
<reference evidence="6 7" key="1">
    <citation type="submission" date="2017-09" db="EMBL/GenBank/DDBJ databases">
        <title>Genomic, metabolic, and phenotypic characteristics of bacterial isolates from the natural microbiome of the model nematode Caenorhabditis elegans.</title>
        <authorList>
            <person name="Zimmermann J."/>
            <person name="Obeng N."/>
            <person name="Yang W."/>
            <person name="Obeng O."/>
            <person name="Kissoyan K."/>
            <person name="Pees B."/>
            <person name="Dirksen P."/>
            <person name="Hoppner M."/>
            <person name="Franke A."/>
            <person name="Rosenstiel P."/>
            <person name="Leippe M."/>
            <person name="Dierking K."/>
            <person name="Kaleta C."/>
            <person name="Schulenburg H."/>
        </authorList>
    </citation>
    <scope>NUCLEOTIDE SEQUENCE [LARGE SCALE GENOMIC DNA]</scope>
    <source>
        <strain evidence="6 7">MYb117</strain>
    </source>
</reference>
<sequence>MVFTHPFCSHQARVPCMTTLKAFTRTLLLSASLLVGGLTATATYAETPAPVTYGGSTWFSSFPVWVGIDKGIFKKHGLDVKWQLFGTSSSRMSAMVSGNLDFAASSAIPALSLMAAGSKSFEVISEPDSFVTVQGVFTNGAIKDVAGLKGKKIGVTYASSGHILILDLLKQAQMDPNKDVMLLNMPTQEMPAALKTGQIDAAVAWSPTFDILQRQGSTLLADDTQFSLYKQFKIGTGPDILIASRAYTKEHPKESQAFVDSYMEAIAFIKAHPEEAAQSITELTKLPVDEQLKTINAIDWHDLAEQKQTLIETQSFQNGLKQLAAFMVENKQLSKVPAVDDWFNTSFVSHAESRP</sequence>
<gene>
    <name evidence="6" type="ORF">CQZ99_03685</name>
</gene>
<comment type="similarity">
    <text evidence="2">Belongs to the bacterial solute-binding protein SsuA/TauA family.</text>
</comment>
<evidence type="ECO:0000313" key="6">
    <source>
        <dbReference type="EMBL" id="PRC21908.1"/>
    </source>
</evidence>
<dbReference type="GO" id="GO:0042597">
    <property type="term" value="C:periplasmic space"/>
    <property type="evidence" value="ECO:0007669"/>
    <property type="project" value="UniProtKB-SubCell"/>
</dbReference>
<dbReference type="SUPFAM" id="SSF53850">
    <property type="entry name" value="Periplasmic binding protein-like II"/>
    <property type="match status" value="1"/>
</dbReference>
<feature type="chain" id="PRO_5015771145" evidence="4">
    <location>
        <begin position="46"/>
        <end position="355"/>
    </location>
</feature>
<feature type="domain" description="Solute-binding protein family 3/N-terminal" evidence="5">
    <location>
        <begin position="61"/>
        <end position="272"/>
    </location>
</feature>
<name>A0A2S9EY29_9PSED</name>
<accession>A0A2S9EY29</accession>
<dbReference type="PANTHER" id="PTHR30024">
    <property type="entry name" value="ALIPHATIC SULFONATES-BINDING PROTEIN-RELATED"/>
    <property type="match status" value="1"/>
</dbReference>
<evidence type="ECO:0000313" key="7">
    <source>
        <dbReference type="Proteomes" id="UP000238045"/>
    </source>
</evidence>
<dbReference type="PANTHER" id="PTHR30024:SF47">
    <property type="entry name" value="TAURINE-BINDING PERIPLASMIC PROTEIN"/>
    <property type="match status" value="1"/>
</dbReference>
<dbReference type="SMART" id="SM00062">
    <property type="entry name" value="PBPb"/>
    <property type="match status" value="1"/>
</dbReference>
<feature type="signal peptide" evidence="4">
    <location>
        <begin position="1"/>
        <end position="45"/>
    </location>
</feature>
<keyword evidence="7" id="KW-1185">Reference proteome</keyword>
<dbReference type="EMBL" id="PCQL01000003">
    <property type="protein sequence ID" value="PRC21908.1"/>
    <property type="molecule type" value="Genomic_DNA"/>
</dbReference>
<dbReference type="Gene3D" id="3.40.190.10">
    <property type="entry name" value="Periplasmic binding protein-like II"/>
    <property type="match status" value="2"/>
</dbReference>
<dbReference type="AlphaFoldDB" id="A0A2S9EY29"/>
<dbReference type="InterPro" id="IPR015168">
    <property type="entry name" value="SsuA/THI5"/>
</dbReference>
<protein>
    <submittedName>
        <fullName evidence="6">Taurine ABC transporter substrate-binding protein</fullName>
    </submittedName>
</protein>
<comment type="caution">
    <text evidence="6">The sequence shown here is derived from an EMBL/GenBank/DDBJ whole genome shotgun (WGS) entry which is preliminary data.</text>
</comment>
<dbReference type="Proteomes" id="UP000238045">
    <property type="component" value="Unassembled WGS sequence"/>
</dbReference>
<proteinExistence type="inferred from homology"/>
<evidence type="ECO:0000256" key="4">
    <source>
        <dbReference type="SAM" id="SignalP"/>
    </source>
</evidence>
<evidence type="ECO:0000256" key="2">
    <source>
        <dbReference type="ARBA" id="ARBA00010742"/>
    </source>
</evidence>
<evidence type="ECO:0000256" key="1">
    <source>
        <dbReference type="ARBA" id="ARBA00004418"/>
    </source>
</evidence>